<evidence type="ECO:0000259" key="6">
    <source>
        <dbReference type="Pfam" id="PF01266"/>
    </source>
</evidence>
<keyword evidence="2" id="KW-0285">Flavoprotein</keyword>
<keyword evidence="5" id="KW-0812">Transmembrane</keyword>
<feature type="domain" description="FAD dependent oxidoreductase" evidence="6">
    <location>
        <begin position="30"/>
        <end position="380"/>
    </location>
</feature>
<dbReference type="PANTHER" id="PTHR10961:SF7">
    <property type="entry name" value="FAD DEPENDENT OXIDOREDUCTASE DOMAIN-CONTAINING PROTEIN"/>
    <property type="match status" value="1"/>
</dbReference>
<dbReference type="SUPFAM" id="SSF54373">
    <property type="entry name" value="FAD-linked reductases, C-terminal domain"/>
    <property type="match status" value="1"/>
</dbReference>
<proteinExistence type="predicted"/>
<keyword evidence="5" id="KW-1133">Transmembrane helix</keyword>
<dbReference type="InterPro" id="IPR045170">
    <property type="entry name" value="MTOX"/>
</dbReference>
<evidence type="ECO:0000256" key="1">
    <source>
        <dbReference type="ARBA" id="ARBA00001974"/>
    </source>
</evidence>
<evidence type="ECO:0000256" key="3">
    <source>
        <dbReference type="ARBA" id="ARBA00022827"/>
    </source>
</evidence>
<name>A0ABU1I0C5_9MICO</name>
<dbReference type="GO" id="GO:0008115">
    <property type="term" value="F:sarcosine oxidase activity"/>
    <property type="evidence" value="ECO:0007669"/>
    <property type="project" value="UniProtKB-EC"/>
</dbReference>
<evidence type="ECO:0000256" key="2">
    <source>
        <dbReference type="ARBA" id="ARBA00022630"/>
    </source>
</evidence>
<dbReference type="Gene3D" id="3.50.50.60">
    <property type="entry name" value="FAD/NAD(P)-binding domain"/>
    <property type="match status" value="1"/>
</dbReference>
<dbReference type="Proteomes" id="UP001260188">
    <property type="component" value="Unassembled WGS sequence"/>
</dbReference>
<evidence type="ECO:0000256" key="5">
    <source>
        <dbReference type="SAM" id="Phobius"/>
    </source>
</evidence>
<organism evidence="7 8">
    <name type="scientific">Microbacterium paludicola</name>
    <dbReference type="NCBI Taxonomy" id="300019"/>
    <lineage>
        <taxon>Bacteria</taxon>
        <taxon>Bacillati</taxon>
        <taxon>Actinomycetota</taxon>
        <taxon>Actinomycetes</taxon>
        <taxon>Micrococcales</taxon>
        <taxon>Microbacteriaceae</taxon>
        <taxon>Microbacterium</taxon>
    </lineage>
</organism>
<comment type="caution">
    <text evidence="7">The sequence shown here is derived from an EMBL/GenBank/DDBJ whole genome shotgun (WGS) entry which is preliminary data.</text>
</comment>
<dbReference type="Pfam" id="PF01266">
    <property type="entry name" value="DAO"/>
    <property type="match status" value="1"/>
</dbReference>
<dbReference type="PANTHER" id="PTHR10961">
    <property type="entry name" value="PEROXISOMAL SARCOSINE OXIDASE"/>
    <property type="match status" value="1"/>
</dbReference>
<keyword evidence="5" id="KW-0472">Membrane</keyword>
<dbReference type="InterPro" id="IPR036188">
    <property type="entry name" value="FAD/NAD-bd_sf"/>
</dbReference>
<evidence type="ECO:0000256" key="4">
    <source>
        <dbReference type="ARBA" id="ARBA00023002"/>
    </source>
</evidence>
<reference evidence="7 8" key="1">
    <citation type="submission" date="2023-08" db="EMBL/GenBank/DDBJ databases">
        <title>Functional and genomic diversity of the sorghum phyllosphere microbiome.</title>
        <authorList>
            <person name="Shade A."/>
        </authorList>
    </citation>
    <scope>NUCLEOTIDE SEQUENCE [LARGE SCALE GENOMIC DNA]</scope>
    <source>
        <strain evidence="7 8">SORGH_AS_0919</strain>
    </source>
</reference>
<comment type="cofactor">
    <cofactor evidence="1">
        <name>FAD</name>
        <dbReference type="ChEBI" id="CHEBI:57692"/>
    </cofactor>
</comment>
<dbReference type="InterPro" id="IPR006076">
    <property type="entry name" value="FAD-dep_OxRdtase"/>
</dbReference>
<feature type="transmembrane region" description="Helical" evidence="5">
    <location>
        <begin position="28"/>
        <end position="48"/>
    </location>
</feature>
<dbReference type="Gene3D" id="3.30.9.10">
    <property type="entry name" value="D-Amino Acid Oxidase, subunit A, domain 2"/>
    <property type="match status" value="1"/>
</dbReference>
<dbReference type="EMBL" id="JAVIZA010000001">
    <property type="protein sequence ID" value="MDR6167346.1"/>
    <property type="molecule type" value="Genomic_DNA"/>
</dbReference>
<keyword evidence="3" id="KW-0274">FAD</keyword>
<sequence length="397" mass="42245">MRPKMTRFSEDGRSYAQRRGTGWDAGRMSRIVIVGAGVMGLATAWALVRRGERPLVLERFGRGHTHGASHGATRNFNNAYADGHYLDLLQRAREGWDALGEVDGEPLLRRHGLVTHGVGGDLGGGADDADGLETIARSLGARGIPAEMLSAAEAGARWPGMRFETDVLYSADAGVARASAAMLELERRVQDGGGEVRWGAPAAGIDDLGERGARVRLASGGEVEADVVVATVGAWTERLLPGIRLPRLTVTEETPAHFAPTAGPWPSFNHRLDPSRYPAPVYGMPTPGEGVKVGFHRVGDVVDPDARTHRVTHHETLVDYVREWMPGLDPDSAVHLSCTYTSTDDSAFVLDRVGSVVVGAGFSGHGFKFAPGIGATLADLALDATARAAAPFRLPRG</sequence>
<dbReference type="EC" id="1.5.3.1" evidence="7"/>
<evidence type="ECO:0000313" key="8">
    <source>
        <dbReference type="Proteomes" id="UP001260188"/>
    </source>
</evidence>
<evidence type="ECO:0000313" key="7">
    <source>
        <dbReference type="EMBL" id="MDR6167346.1"/>
    </source>
</evidence>
<dbReference type="SUPFAM" id="SSF51905">
    <property type="entry name" value="FAD/NAD(P)-binding domain"/>
    <property type="match status" value="1"/>
</dbReference>
<keyword evidence="4 7" id="KW-0560">Oxidoreductase</keyword>
<gene>
    <name evidence="7" type="ORF">QE367_001550</name>
</gene>
<keyword evidence="8" id="KW-1185">Reference proteome</keyword>
<accession>A0ABU1I0C5</accession>
<protein>
    <submittedName>
        <fullName evidence="7">Sarcosine oxidase</fullName>
        <ecNumber evidence="7">1.5.3.1</ecNumber>
    </submittedName>
</protein>